<keyword evidence="13" id="KW-0170">Cobalt</keyword>
<evidence type="ECO:0000256" key="5">
    <source>
        <dbReference type="ARBA" id="ARBA00001954"/>
    </source>
</evidence>
<evidence type="ECO:0000313" key="15">
    <source>
        <dbReference type="EMBL" id="MBI4595444.1"/>
    </source>
</evidence>
<feature type="active site" description="Proton donor" evidence="10 12">
    <location>
        <position position="177"/>
    </location>
</feature>
<dbReference type="EMBL" id="JACQWF010000160">
    <property type="protein sequence ID" value="MBI4595444.1"/>
    <property type="molecule type" value="Genomic_DNA"/>
</dbReference>
<feature type="binding site" evidence="10 13">
    <location>
        <position position="68"/>
    </location>
    <ligand>
        <name>a divalent metal cation</name>
        <dbReference type="ChEBI" id="CHEBI:60240"/>
    </ligand>
</feature>
<dbReference type="InterPro" id="IPR011060">
    <property type="entry name" value="RibuloseP-bd_barrel"/>
</dbReference>
<dbReference type="EC" id="5.1.3.1" evidence="7 10"/>
<gene>
    <name evidence="10" type="primary">rpe</name>
    <name evidence="15" type="ORF">HY730_03595</name>
</gene>
<feature type="binding site" evidence="10 13">
    <location>
        <position position="177"/>
    </location>
    <ligand>
        <name>a divalent metal cation</name>
        <dbReference type="ChEBI" id="CHEBI:60240"/>
    </ligand>
</feature>
<comment type="cofactor">
    <cofactor evidence="10 13">
        <name>a divalent metal cation</name>
        <dbReference type="ChEBI" id="CHEBI:60240"/>
    </cofactor>
    <text evidence="10 13">Binds 1 divalent metal cation per subunit.</text>
</comment>
<feature type="binding site" evidence="10 13">
    <location>
        <position position="35"/>
    </location>
    <ligand>
        <name>a divalent metal cation</name>
        <dbReference type="ChEBI" id="CHEBI:60240"/>
    </ligand>
</feature>
<evidence type="ECO:0000256" key="11">
    <source>
        <dbReference type="PIRNR" id="PIRNR001461"/>
    </source>
</evidence>
<dbReference type="PANTHER" id="PTHR11749">
    <property type="entry name" value="RIBULOSE-5-PHOSPHATE-3-EPIMERASE"/>
    <property type="match status" value="1"/>
</dbReference>
<dbReference type="GO" id="GO:0006098">
    <property type="term" value="P:pentose-phosphate shunt"/>
    <property type="evidence" value="ECO:0007669"/>
    <property type="project" value="UniProtKB-UniRule"/>
</dbReference>
<dbReference type="SUPFAM" id="SSF51366">
    <property type="entry name" value="Ribulose-phoshate binding barrel"/>
    <property type="match status" value="1"/>
</dbReference>
<comment type="function">
    <text evidence="10">Catalyzes the reversible epimerization of D-ribulose 5-phosphate to D-xylulose 5-phosphate.</text>
</comment>
<feature type="binding site" evidence="14">
    <location>
        <position position="179"/>
    </location>
    <ligand>
        <name>substrate</name>
    </ligand>
</feature>
<feature type="binding site" evidence="10 14">
    <location>
        <begin position="199"/>
        <end position="200"/>
    </location>
    <ligand>
        <name>substrate</name>
    </ligand>
</feature>
<feature type="binding site" evidence="10 14">
    <location>
        <position position="10"/>
    </location>
    <ligand>
        <name>substrate</name>
    </ligand>
</feature>
<dbReference type="CDD" id="cd00429">
    <property type="entry name" value="RPE"/>
    <property type="match status" value="1"/>
</dbReference>
<evidence type="ECO:0000256" key="14">
    <source>
        <dbReference type="PIRSR" id="PIRSR001461-3"/>
    </source>
</evidence>
<evidence type="ECO:0000256" key="9">
    <source>
        <dbReference type="ARBA" id="ARBA00023235"/>
    </source>
</evidence>
<comment type="pathway">
    <text evidence="10">Carbohydrate degradation.</text>
</comment>
<evidence type="ECO:0000256" key="7">
    <source>
        <dbReference type="ARBA" id="ARBA00013188"/>
    </source>
</evidence>
<keyword evidence="10 11" id="KW-0119">Carbohydrate metabolism</keyword>
<keyword evidence="13" id="KW-0464">Manganese</keyword>
<comment type="catalytic activity">
    <reaction evidence="1 10 11">
        <text>D-ribulose 5-phosphate = D-xylulose 5-phosphate</text>
        <dbReference type="Rhea" id="RHEA:13677"/>
        <dbReference type="ChEBI" id="CHEBI:57737"/>
        <dbReference type="ChEBI" id="CHEBI:58121"/>
        <dbReference type="EC" id="5.1.3.1"/>
    </reaction>
</comment>
<dbReference type="PROSITE" id="PS01085">
    <property type="entry name" value="RIBUL_P_3_EPIMER_1"/>
    <property type="match status" value="1"/>
</dbReference>
<dbReference type="NCBIfam" id="TIGR01163">
    <property type="entry name" value="rpe"/>
    <property type="match status" value="1"/>
</dbReference>
<dbReference type="Proteomes" id="UP000772181">
    <property type="component" value="Unassembled WGS sequence"/>
</dbReference>
<keyword evidence="8 10" id="KW-0479">Metal-binding</keyword>
<feature type="active site" description="Proton acceptor" evidence="10 12">
    <location>
        <position position="37"/>
    </location>
</feature>
<dbReference type="GO" id="GO:0004750">
    <property type="term" value="F:D-ribulose-phosphate 3-epimerase activity"/>
    <property type="evidence" value="ECO:0007669"/>
    <property type="project" value="UniProtKB-UniRule"/>
</dbReference>
<evidence type="ECO:0000256" key="13">
    <source>
        <dbReference type="PIRSR" id="PIRSR001461-2"/>
    </source>
</evidence>
<dbReference type="InterPro" id="IPR000056">
    <property type="entry name" value="Ribul_P_3_epim-like"/>
</dbReference>
<keyword evidence="13" id="KW-0862">Zinc</keyword>
<feature type="binding site" evidence="10">
    <location>
        <begin position="177"/>
        <end position="179"/>
    </location>
    <ligand>
        <name>substrate</name>
    </ligand>
</feature>
<evidence type="ECO:0000256" key="8">
    <source>
        <dbReference type="ARBA" id="ARBA00022723"/>
    </source>
</evidence>
<dbReference type="InterPro" id="IPR013785">
    <property type="entry name" value="Aldolase_TIM"/>
</dbReference>
<dbReference type="PROSITE" id="PS01086">
    <property type="entry name" value="RIBUL_P_3_EPIMER_2"/>
    <property type="match status" value="1"/>
</dbReference>
<dbReference type="FunFam" id="3.20.20.70:FF:000004">
    <property type="entry name" value="Ribulose-phosphate 3-epimerase"/>
    <property type="match status" value="1"/>
</dbReference>
<feature type="binding site" evidence="10 14">
    <location>
        <position position="68"/>
    </location>
    <ligand>
        <name>substrate</name>
    </ligand>
</feature>
<dbReference type="PIRSF" id="PIRSF001461">
    <property type="entry name" value="RPE"/>
    <property type="match status" value="1"/>
</dbReference>
<dbReference type="Gene3D" id="3.20.20.70">
    <property type="entry name" value="Aldolase class I"/>
    <property type="match status" value="1"/>
</dbReference>
<protein>
    <recommendedName>
        <fullName evidence="7 10">Ribulose-phosphate 3-epimerase</fullName>
        <ecNumber evidence="7 10">5.1.3.1</ecNumber>
    </recommendedName>
</protein>
<accession>A0A933GME9</accession>
<comment type="cofactor">
    <cofactor evidence="5">
        <name>Fe(2+)</name>
        <dbReference type="ChEBI" id="CHEBI:29033"/>
    </cofactor>
</comment>
<comment type="cofactor">
    <cofactor evidence="3">
        <name>Co(2+)</name>
        <dbReference type="ChEBI" id="CHEBI:48828"/>
    </cofactor>
</comment>
<comment type="similarity">
    <text evidence="6 10 11">Belongs to the ribulose-phosphate 3-epimerase family.</text>
</comment>
<evidence type="ECO:0000256" key="12">
    <source>
        <dbReference type="PIRSR" id="PIRSR001461-1"/>
    </source>
</evidence>
<dbReference type="HAMAP" id="MF_02227">
    <property type="entry name" value="RPE"/>
    <property type="match status" value="1"/>
</dbReference>
<proteinExistence type="inferred from homology"/>
<reference evidence="15" key="1">
    <citation type="submission" date="2020-07" db="EMBL/GenBank/DDBJ databases">
        <title>Huge and variable diversity of episymbiotic CPR bacteria and DPANN archaea in groundwater ecosystems.</title>
        <authorList>
            <person name="He C.Y."/>
            <person name="Keren R."/>
            <person name="Whittaker M."/>
            <person name="Farag I.F."/>
            <person name="Doudna J."/>
            <person name="Cate J.H.D."/>
            <person name="Banfield J.F."/>
        </authorList>
    </citation>
    <scope>NUCLEOTIDE SEQUENCE</scope>
    <source>
        <strain evidence="15">NC_groundwater_1482_Ag_S-0.65um_47_24</strain>
    </source>
</reference>
<evidence type="ECO:0000256" key="1">
    <source>
        <dbReference type="ARBA" id="ARBA00001782"/>
    </source>
</evidence>
<organism evidence="15 16">
    <name type="scientific">Tectimicrobiota bacterium</name>
    <dbReference type="NCBI Taxonomy" id="2528274"/>
    <lineage>
        <taxon>Bacteria</taxon>
        <taxon>Pseudomonadati</taxon>
        <taxon>Nitrospinota/Tectimicrobiota group</taxon>
        <taxon>Candidatus Tectimicrobiota</taxon>
    </lineage>
</organism>
<evidence type="ECO:0000313" key="16">
    <source>
        <dbReference type="Proteomes" id="UP000772181"/>
    </source>
</evidence>
<dbReference type="AlphaFoldDB" id="A0A933GME9"/>
<comment type="cofactor">
    <cofactor evidence="4">
        <name>Zn(2+)</name>
        <dbReference type="ChEBI" id="CHEBI:29105"/>
    </cofactor>
</comment>
<name>A0A933GME9_UNCTE</name>
<evidence type="ECO:0000256" key="4">
    <source>
        <dbReference type="ARBA" id="ARBA00001947"/>
    </source>
</evidence>
<feature type="binding site" evidence="10 14">
    <location>
        <begin position="144"/>
        <end position="147"/>
    </location>
    <ligand>
        <name>substrate</name>
    </ligand>
</feature>
<keyword evidence="9 10" id="KW-0413">Isomerase</keyword>
<comment type="cofactor">
    <cofactor evidence="2">
        <name>Mn(2+)</name>
        <dbReference type="ChEBI" id="CHEBI:29035"/>
    </cofactor>
</comment>
<dbReference type="NCBIfam" id="NF004076">
    <property type="entry name" value="PRK05581.1-4"/>
    <property type="match status" value="1"/>
</dbReference>
<feature type="binding site" evidence="10 13">
    <location>
        <position position="37"/>
    </location>
    <ligand>
        <name>a divalent metal cation</name>
        <dbReference type="ChEBI" id="CHEBI:60240"/>
    </ligand>
</feature>
<dbReference type="GO" id="GO:0046872">
    <property type="term" value="F:metal ion binding"/>
    <property type="evidence" value="ECO:0007669"/>
    <property type="project" value="UniProtKB-UniRule"/>
</dbReference>
<dbReference type="GO" id="GO:0019323">
    <property type="term" value="P:pentose catabolic process"/>
    <property type="evidence" value="ECO:0007669"/>
    <property type="project" value="UniProtKB-UniRule"/>
</dbReference>
<evidence type="ECO:0000256" key="6">
    <source>
        <dbReference type="ARBA" id="ARBA00009541"/>
    </source>
</evidence>
<comment type="caution">
    <text evidence="15">The sequence shown here is derived from an EMBL/GenBank/DDBJ whole genome shotgun (WGS) entry which is preliminary data.</text>
</comment>
<evidence type="ECO:0000256" key="3">
    <source>
        <dbReference type="ARBA" id="ARBA00001941"/>
    </source>
</evidence>
<dbReference type="InterPro" id="IPR026019">
    <property type="entry name" value="Ribul_P_3_epim"/>
</dbReference>
<evidence type="ECO:0000256" key="10">
    <source>
        <dbReference type="HAMAP-Rule" id="MF_02227"/>
    </source>
</evidence>
<sequence length="220" mass="23958">MIHGVKVSASILSADFSRLGEEIDNVTEGGADLIHIDVMDGHFVPNLTIGPGVVKAIKKSCQLPLDVHLMVENPEKYLDSFIEAGADFISVHQEATVHLQKIIKAIRDKDLIAGVVLNPATPLMCLEEILPECDMVLIMSVNPGFEGQSFIPSSLDKIKRLRKIINEKAKDVLIEVDGGIKPENSQLVKEAGADILVVGSSIFHRNTYDATISQIKGLVR</sequence>
<dbReference type="Pfam" id="PF00834">
    <property type="entry name" value="Ribul_P_3_epim"/>
    <property type="match status" value="1"/>
</dbReference>
<dbReference type="GO" id="GO:0005737">
    <property type="term" value="C:cytoplasm"/>
    <property type="evidence" value="ECO:0007669"/>
    <property type="project" value="UniProtKB-ARBA"/>
</dbReference>
<evidence type="ECO:0000256" key="2">
    <source>
        <dbReference type="ARBA" id="ARBA00001936"/>
    </source>
</evidence>